<dbReference type="EMBL" id="CAJVPS010000146">
    <property type="protein sequence ID" value="CAG8457664.1"/>
    <property type="molecule type" value="Genomic_DNA"/>
</dbReference>
<accession>A0A9N8YZ99</accession>
<reference evidence="1" key="1">
    <citation type="submission" date="2021-06" db="EMBL/GenBank/DDBJ databases">
        <authorList>
            <person name="Kallberg Y."/>
            <person name="Tangrot J."/>
            <person name="Rosling A."/>
        </authorList>
    </citation>
    <scope>NUCLEOTIDE SEQUENCE</scope>
    <source>
        <strain evidence="1">FL130A</strain>
    </source>
</reference>
<dbReference type="AlphaFoldDB" id="A0A9N8YZ99"/>
<name>A0A9N8YZ99_9GLOM</name>
<evidence type="ECO:0000313" key="1">
    <source>
        <dbReference type="EMBL" id="CAG8457664.1"/>
    </source>
</evidence>
<organism evidence="1 2">
    <name type="scientific">Ambispora leptoticha</name>
    <dbReference type="NCBI Taxonomy" id="144679"/>
    <lineage>
        <taxon>Eukaryota</taxon>
        <taxon>Fungi</taxon>
        <taxon>Fungi incertae sedis</taxon>
        <taxon>Mucoromycota</taxon>
        <taxon>Glomeromycotina</taxon>
        <taxon>Glomeromycetes</taxon>
        <taxon>Archaeosporales</taxon>
        <taxon>Ambisporaceae</taxon>
        <taxon>Ambispora</taxon>
    </lineage>
</organism>
<proteinExistence type="predicted"/>
<dbReference type="Proteomes" id="UP000789508">
    <property type="component" value="Unassembled WGS sequence"/>
</dbReference>
<protein>
    <submittedName>
        <fullName evidence="1">3403_t:CDS:1</fullName>
    </submittedName>
</protein>
<comment type="caution">
    <text evidence="1">The sequence shown here is derived from an EMBL/GenBank/DDBJ whole genome shotgun (WGS) entry which is preliminary data.</text>
</comment>
<dbReference type="OrthoDB" id="2307576at2759"/>
<evidence type="ECO:0000313" key="2">
    <source>
        <dbReference type="Proteomes" id="UP000789508"/>
    </source>
</evidence>
<keyword evidence="2" id="KW-1185">Reference proteome</keyword>
<sequence>MSKSCELNVFERRPLLLTDCEERTLVRVTKDNRKESLEEIIKLFNSLCLIQISKFY</sequence>
<gene>
    <name evidence="1" type="ORF">ALEPTO_LOCUS1367</name>
</gene>